<reference evidence="2 3" key="1">
    <citation type="journal article" date="2004" name="Nature">
        <title>Genome evolution in yeasts.</title>
        <authorList>
            <consortium name="Genolevures"/>
            <person name="Dujon B."/>
            <person name="Sherman D."/>
            <person name="Fischer G."/>
            <person name="Durrens P."/>
            <person name="Casaregola S."/>
            <person name="Lafontaine I."/>
            <person name="de Montigny J."/>
            <person name="Marck C."/>
            <person name="Neuveglise C."/>
            <person name="Talla E."/>
            <person name="Goffard N."/>
            <person name="Frangeul L."/>
            <person name="Aigle M."/>
            <person name="Anthouard V."/>
            <person name="Babour A."/>
            <person name="Barbe V."/>
            <person name="Barnay S."/>
            <person name="Blanchin S."/>
            <person name="Beckerich J.M."/>
            <person name="Beyne E."/>
            <person name="Bleykasten C."/>
            <person name="Boisrame A."/>
            <person name="Boyer J."/>
            <person name="Cattolico L."/>
            <person name="Confanioleri F."/>
            <person name="de Daruvar A."/>
            <person name="Despons L."/>
            <person name="Fabre E."/>
            <person name="Fairhead C."/>
            <person name="Ferry-Dumazet H."/>
            <person name="Groppi A."/>
            <person name="Hantraye F."/>
            <person name="Hennequin C."/>
            <person name="Jauniaux N."/>
            <person name="Joyet P."/>
            <person name="Kachouri R."/>
            <person name="Kerrest A."/>
            <person name="Koszul R."/>
            <person name="Lemaire M."/>
            <person name="Lesur I."/>
            <person name="Ma L."/>
            <person name="Muller H."/>
            <person name="Nicaud J.M."/>
            <person name="Nikolski M."/>
            <person name="Oztas S."/>
            <person name="Ozier-Kalogeropoulos O."/>
            <person name="Pellenz S."/>
            <person name="Potier S."/>
            <person name="Richard G.F."/>
            <person name="Straub M.L."/>
            <person name="Suleau A."/>
            <person name="Swennene D."/>
            <person name="Tekaia F."/>
            <person name="Wesolowski-Louvel M."/>
            <person name="Westhof E."/>
            <person name="Wirth B."/>
            <person name="Zeniou-Meyer M."/>
            <person name="Zivanovic I."/>
            <person name="Bolotin-Fukuhara M."/>
            <person name="Thierry A."/>
            <person name="Bouchier C."/>
            <person name="Caudron B."/>
            <person name="Scarpelli C."/>
            <person name="Gaillardin C."/>
            <person name="Weissenbach J."/>
            <person name="Wincker P."/>
            <person name="Souciet J.L."/>
        </authorList>
    </citation>
    <scope>NUCLEOTIDE SEQUENCE [LARGE SCALE GENOMIC DNA]</scope>
    <source>
        <strain evidence="3">ATCC 2001 / BCRC 20586 / JCM 3761 / NBRC 0622 / NRRL Y-65 / CBS 138</strain>
    </source>
</reference>
<dbReference type="HOGENOM" id="CLU_2960536_0_0_1"/>
<dbReference type="Proteomes" id="UP000002428">
    <property type="component" value="Chromosome K"/>
</dbReference>
<gene>
    <name evidence="1 2" type="ordered locus">CAGL0K08470g</name>
</gene>
<evidence type="ECO:0000313" key="1">
    <source>
        <dbReference type="CGD" id="CAL0134947"/>
    </source>
</evidence>
<protein>
    <submittedName>
        <fullName evidence="2">Uncharacterized protein</fullName>
    </submittedName>
</protein>
<dbReference type="InParanoid" id="Q6FMF5"/>
<name>Q6FMF5_CANGA</name>
<evidence type="ECO:0000313" key="2">
    <source>
        <dbReference type="EMBL" id="CAG61552.1"/>
    </source>
</evidence>
<dbReference type="KEGG" id="cgr:2890316"/>
<keyword evidence="3" id="KW-1185">Reference proteome</keyword>
<evidence type="ECO:0000313" key="3">
    <source>
        <dbReference type="Proteomes" id="UP000002428"/>
    </source>
</evidence>
<dbReference type="RefSeq" id="XP_448589.1">
    <property type="nucleotide sequence ID" value="XM_448589.1"/>
</dbReference>
<dbReference type="VEuPathDB" id="FungiDB:CAGL0K08470g"/>
<dbReference type="AlphaFoldDB" id="Q6FMF5"/>
<accession>Q6FMF5</accession>
<proteinExistence type="predicted"/>
<dbReference type="CGD" id="CAL0134947">
    <property type="gene designation" value="CAGL0K08470g"/>
</dbReference>
<organism evidence="2 3">
    <name type="scientific">Candida glabrata (strain ATCC 2001 / BCRC 20586 / JCM 3761 / NBRC 0622 / NRRL Y-65 / CBS 138)</name>
    <name type="common">Yeast</name>
    <name type="synonym">Nakaseomyces glabratus</name>
    <dbReference type="NCBI Taxonomy" id="284593"/>
    <lineage>
        <taxon>Eukaryota</taxon>
        <taxon>Fungi</taxon>
        <taxon>Dikarya</taxon>
        <taxon>Ascomycota</taxon>
        <taxon>Saccharomycotina</taxon>
        <taxon>Saccharomycetes</taxon>
        <taxon>Saccharomycetales</taxon>
        <taxon>Saccharomycetaceae</taxon>
        <taxon>Nakaseomyces</taxon>
    </lineage>
</organism>
<dbReference type="EMBL" id="CR380957">
    <property type="protein sequence ID" value="CAG61552.1"/>
    <property type="molecule type" value="Genomic_DNA"/>
</dbReference>
<sequence>MSMFAMGCPDVIQIIQLCGGKSTEGSSYHELIRGYSIACIDVLVSRLLVDICRHSFSRD</sequence>